<evidence type="ECO:0000256" key="18">
    <source>
        <dbReference type="RuleBase" id="RU003691"/>
    </source>
</evidence>
<dbReference type="GO" id="GO:0003955">
    <property type="term" value="F:NAD(P)H dehydrogenase (quinone) activity"/>
    <property type="evidence" value="ECO:0007669"/>
    <property type="project" value="TreeGrafter"/>
</dbReference>
<evidence type="ECO:0000313" key="22">
    <source>
        <dbReference type="Proteomes" id="UP000008221"/>
    </source>
</evidence>
<protein>
    <recommendedName>
        <fullName evidence="4">Mercuric reductase</fullName>
        <ecNumber evidence="3">1.16.1.1</ecNumber>
    </recommendedName>
    <alternativeName>
        <fullName evidence="14">Hg(II) reductase</fullName>
    </alternativeName>
</protein>
<reference evidence="21 22" key="1">
    <citation type="journal article" date="2009" name="Genome Res.">
        <title>Complete genome of the cellulolytic thermophile Acidothermus cellulolyticus 11B provides insights into its ecophysiological and evolutionary adaptations.</title>
        <authorList>
            <person name="Barabote R.D."/>
            <person name="Xie G."/>
            <person name="Leu D.H."/>
            <person name="Normand P."/>
            <person name="Necsulea A."/>
            <person name="Daubin V."/>
            <person name="Medigue C."/>
            <person name="Adney W.S."/>
            <person name="Xu X.C."/>
            <person name="Lapidus A."/>
            <person name="Parales R.E."/>
            <person name="Detter C."/>
            <person name="Pujic P."/>
            <person name="Bruce D."/>
            <person name="Lavire C."/>
            <person name="Challacombe J.F."/>
            <person name="Brettin T.S."/>
            <person name="Berry A.M."/>
        </authorList>
    </citation>
    <scope>NUCLEOTIDE SEQUENCE [LARGE SCALE GENOMIC DNA]</scope>
    <source>
        <strain evidence="22">ATCC 43068 / DSM 8971 / 11B</strain>
    </source>
</reference>
<evidence type="ECO:0000256" key="13">
    <source>
        <dbReference type="ARBA" id="ARBA00023284"/>
    </source>
</evidence>
<feature type="binding site" evidence="16">
    <location>
        <position position="62"/>
    </location>
    <ligand>
        <name>FAD</name>
        <dbReference type="ChEBI" id="CHEBI:57692"/>
    </ligand>
</feature>
<dbReference type="KEGG" id="ace:Acel_0690"/>
<evidence type="ECO:0000256" key="14">
    <source>
        <dbReference type="ARBA" id="ARBA00031725"/>
    </source>
</evidence>
<dbReference type="EMBL" id="CP000481">
    <property type="protein sequence ID" value="ABK52463.1"/>
    <property type="molecule type" value="Genomic_DNA"/>
</dbReference>
<dbReference type="PANTHER" id="PTHR43014">
    <property type="entry name" value="MERCURIC REDUCTASE"/>
    <property type="match status" value="1"/>
</dbReference>
<evidence type="ECO:0000256" key="1">
    <source>
        <dbReference type="ARBA" id="ARBA00007532"/>
    </source>
</evidence>
<comment type="catalytic activity">
    <reaction evidence="15">
        <text>Hg + NADP(+) + H(+) = Hg(2+) + NADPH</text>
        <dbReference type="Rhea" id="RHEA:23856"/>
        <dbReference type="ChEBI" id="CHEBI:15378"/>
        <dbReference type="ChEBI" id="CHEBI:16170"/>
        <dbReference type="ChEBI" id="CHEBI:16793"/>
        <dbReference type="ChEBI" id="CHEBI:57783"/>
        <dbReference type="ChEBI" id="CHEBI:58349"/>
        <dbReference type="EC" id="1.16.1.1"/>
    </reaction>
</comment>
<evidence type="ECO:0000256" key="9">
    <source>
        <dbReference type="ARBA" id="ARBA00022857"/>
    </source>
</evidence>
<dbReference type="PANTHER" id="PTHR43014:SF2">
    <property type="entry name" value="MERCURIC REDUCTASE"/>
    <property type="match status" value="1"/>
</dbReference>
<evidence type="ECO:0000256" key="5">
    <source>
        <dbReference type="ARBA" id="ARBA00022466"/>
    </source>
</evidence>
<dbReference type="EC" id="1.16.1.1" evidence="3"/>
<keyword evidence="7" id="KW-0479">Metal-binding</keyword>
<keyword evidence="10" id="KW-0476">Mercury</keyword>
<evidence type="ECO:0000256" key="15">
    <source>
        <dbReference type="ARBA" id="ARBA00048984"/>
    </source>
</evidence>
<evidence type="ECO:0000256" key="11">
    <source>
        <dbReference type="ARBA" id="ARBA00023002"/>
    </source>
</evidence>
<dbReference type="Proteomes" id="UP000008221">
    <property type="component" value="Chromosome"/>
</dbReference>
<evidence type="ECO:0000256" key="10">
    <source>
        <dbReference type="ARBA" id="ARBA00022914"/>
    </source>
</evidence>
<feature type="binding site" evidence="16">
    <location>
        <position position="214"/>
    </location>
    <ligand>
        <name>NAD(+)</name>
        <dbReference type="ChEBI" id="CHEBI:57540"/>
    </ligand>
</feature>
<feature type="domain" description="FAD/NAD(P)-binding" evidence="20">
    <location>
        <begin position="16"/>
        <end position="337"/>
    </location>
</feature>
<keyword evidence="11 18" id="KW-0560">Oxidoreductase</keyword>
<organism evidence="21 22">
    <name type="scientific">Acidothermus cellulolyticus (strain ATCC 43068 / DSM 8971 / 11B)</name>
    <dbReference type="NCBI Taxonomy" id="351607"/>
    <lineage>
        <taxon>Bacteria</taxon>
        <taxon>Bacillati</taxon>
        <taxon>Actinomycetota</taxon>
        <taxon>Actinomycetes</taxon>
        <taxon>Acidothermales</taxon>
        <taxon>Acidothermaceae</taxon>
        <taxon>Acidothermus</taxon>
    </lineage>
</organism>
<gene>
    <name evidence="21" type="ordered locus">Acel_0690</name>
</gene>
<dbReference type="HOGENOM" id="CLU_016755_1_1_11"/>
<comment type="similarity">
    <text evidence="1 18">Belongs to the class-I pyridine nucleotide-disulfide oxidoreductase family.</text>
</comment>
<keyword evidence="5" id="KW-0475">Mercuric resistance</keyword>
<dbReference type="RefSeq" id="WP_011719526.1">
    <property type="nucleotide sequence ID" value="NC_008578.1"/>
</dbReference>
<dbReference type="InterPro" id="IPR012999">
    <property type="entry name" value="Pyr_OxRdtase_I_AS"/>
</dbReference>
<keyword evidence="16" id="KW-0520">NAD</keyword>
<name>A0LSQ3_ACIC1</name>
<dbReference type="eggNOG" id="COG1249">
    <property type="taxonomic scope" value="Bacteria"/>
</dbReference>
<dbReference type="Gene3D" id="3.50.50.60">
    <property type="entry name" value="FAD/NAD(P)-binding domain"/>
    <property type="match status" value="2"/>
</dbReference>
<dbReference type="Pfam" id="PF02852">
    <property type="entry name" value="Pyr_redox_dim"/>
    <property type="match status" value="1"/>
</dbReference>
<keyword evidence="22" id="KW-1185">Reference proteome</keyword>
<keyword evidence="12" id="KW-1015">Disulfide bond</keyword>
<dbReference type="SUPFAM" id="SSF51905">
    <property type="entry name" value="FAD/NAD(P)-binding domain"/>
    <property type="match status" value="1"/>
</dbReference>
<dbReference type="GO" id="GO:0050660">
    <property type="term" value="F:flavin adenine dinucleotide binding"/>
    <property type="evidence" value="ECO:0007669"/>
    <property type="project" value="InterPro"/>
</dbReference>
<feature type="binding site" evidence="16">
    <location>
        <position position="281"/>
    </location>
    <ligand>
        <name>NAD(+)</name>
        <dbReference type="ChEBI" id="CHEBI:57540"/>
    </ligand>
</feature>
<accession>A0LSQ3</accession>
<feature type="binding site" evidence="16">
    <location>
        <begin position="191"/>
        <end position="198"/>
    </location>
    <ligand>
        <name>NAD(+)</name>
        <dbReference type="ChEBI" id="CHEBI:57540"/>
    </ligand>
</feature>
<dbReference type="InParanoid" id="A0LSQ3"/>
<dbReference type="PIRSF" id="PIRSF000350">
    <property type="entry name" value="Mercury_reductase_MerA"/>
    <property type="match status" value="1"/>
</dbReference>
<evidence type="ECO:0000256" key="3">
    <source>
        <dbReference type="ARBA" id="ARBA00012661"/>
    </source>
</evidence>
<dbReference type="InterPro" id="IPR036188">
    <property type="entry name" value="FAD/NAD-bd_sf"/>
</dbReference>
<proteinExistence type="inferred from homology"/>
<dbReference type="GO" id="GO:0050787">
    <property type="term" value="P:detoxification of mercury ion"/>
    <property type="evidence" value="ECO:0007669"/>
    <property type="project" value="InterPro"/>
</dbReference>
<feature type="binding site" evidence="16">
    <location>
        <position position="322"/>
    </location>
    <ligand>
        <name>FAD</name>
        <dbReference type="ChEBI" id="CHEBI:57692"/>
    </ligand>
</feature>
<comment type="subunit">
    <text evidence="2">Homodimer.</text>
</comment>
<dbReference type="GO" id="GO:0016668">
    <property type="term" value="F:oxidoreductase activity, acting on a sulfur group of donors, NAD(P) as acceptor"/>
    <property type="evidence" value="ECO:0007669"/>
    <property type="project" value="InterPro"/>
</dbReference>
<dbReference type="InterPro" id="IPR021179">
    <property type="entry name" value="Mercury_reductase_MerA"/>
</dbReference>
<dbReference type="Gene3D" id="3.30.390.30">
    <property type="match status" value="1"/>
</dbReference>
<comment type="cofactor">
    <cofactor evidence="16">
        <name>FAD</name>
        <dbReference type="ChEBI" id="CHEBI:57692"/>
    </cofactor>
    <text evidence="16">Binds 1 FAD per subunit.</text>
</comment>
<dbReference type="GO" id="GO:0016152">
    <property type="term" value="F:mercury (II) reductase (NADP+) activity"/>
    <property type="evidence" value="ECO:0007669"/>
    <property type="project" value="UniProtKB-EC"/>
</dbReference>
<dbReference type="Pfam" id="PF07992">
    <property type="entry name" value="Pyr_redox_2"/>
    <property type="match status" value="1"/>
</dbReference>
<dbReference type="GO" id="GO:0050661">
    <property type="term" value="F:NADP binding"/>
    <property type="evidence" value="ECO:0007669"/>
    <property type="project" value="InterPro"/>
</dbReference>
<dbReference type="AlphaFoldDB" id="A0LSQ3"/>
<keyword evidence="8 16" id="KW-0274">FAD</keyword>
<dbReference type="PRINTS" id="PR00411">
    <property type="entry name" value="PNDRDTASEI"/>
</dbReference>
<sequence>MLVRISEYLEERAVHYDLAIIGSGSAAFAAAITAVGRGATVVMVERGQIGGTCVNVGCVPSKALLAAAAARHTASDSRFPGIATTAGPVDAGALRAGTDALVQQLRAEKYVDLAAEYGWTIVRGTARFAPGPVLTVATEDGPAQLEADHYLIATGASPWAPPIEGLAESGFLTSTTAMELTEIPDSLLVVGGNAVGLEMAQLFSRLGSTVTVVEALDRIAPFEEPEISAALRDVFADDGITVHTSARIRRVRRGPEGYLLETDLPEGPRTLSGRELLIATGRRPNTADLGLAAVGVAAGSRGEVVVDAQQRTTNPRIWAAGDVTGGPQFVYVAAAQGNLAARNALDGSAESLDYSALPRVTFTEPSIASAGMTDAQAVAAGIRCDCRVLPLAMVPRALVNRDTRGLVKLVADADNGRLVGVHVLTDNAGDVIAGAVYALTAKMTVQQLADTWSPYLTMAESLRLAAQAYTRDVAKLSCCAA</sequence>
<dbReference type="STRING" id="351607.Acel_0690"/>
<dbReference type="InterPro" id="IPR004099">
    <property type="entry name" value="Pyr_nucl-diS_OxRdtase_dimer"/>
</dbReference>
<evidence type="ECO:0000256" key="8">
    <source>
        <dbReference type="ARBA" id="ARBA00022827"/>
    </source>
</evidence>
<feature type="disulfide bond" description="Redox-active" evidence="17">
    <location>
        <begin position="53"/>
        <end position="58"/>
    </location>
</feature>
<evidence type="ECO:0000256" key="17">
    <source>
        <dbReference type="PIRSR" id="PIRSR000350-4"/>
    </source>
</evidence>
<evidence type="ECO:0000256" key="7">
    <source>
        <dbReference type="ARBA" id="ARBA00022723"/>
    </source>
</evidence>
<dbReference type="InterPro" id="IPR016156">
    <property type="entry name" value="FAD/NAD-linked_Rdtase_dimer_sf"/>
</dbReference>
<dbReference type="PROSITE" id="PS00076">
    <property type="entry name" value="PYRIDINE_REDOX_1"/>
    <property type="match status" value="1"/>
</dbReference>
<evidence type="ECO:0000256" key="12">
    <source>
        <dbReference type="ARBA" id="ARBA00023157"/>
    </source>
</evidence>
<dbReference type="FunFam" id="3.30.390.30:FF:000001">
    <property type="entry name" value="Dihydrolipoyl dehydrogenase"/>
    <property type="match status" value="1"/>
</dbReference>
<dbReference type="InterPro" id="IPR023753">
    <property type="entry name" value="FAD/NAD-binding_dom"/>
</dbReference>
<dbReference type="NCBIfam" id="TIGR02053">
    <property type="entry name" value="MerA"/>
    <property type="match status" value="1"/>
</dbReference>
<dbReference type="PRINTS" id="PR00368">
    <property type="entry name" value="FADPNR"/>
</dbReference>
<dbReference type="InterPro" id="IPR001100">
    <property type="entry name" value="Pyr_nuc-diS_OxRdtase"/>
</dbReference>
<evidence type="ECO:0000259" key="19">
    <source>
        <dbReference type="Pfam" id="PF02852"/>
    </source>
</evidence>
<evidence type="ECO:0000256" key="2">
    <source>
        <dbReference type="ARBA" id="ARBA00011738"/>
    </source>
</evidence>
<evidence type="ECO:0000313" key="21">
    <source>
        <dbReference type="EMBL" id="ABK52463.1"/>
    </source>
</evidence>
<feature type="domain" description="Pyridine nucleotide-disulphide oxidoreductase dimerisation" evidence="19">
    <location>
        <begin position="358"/>
        <end position="465"/>
    </location>
</feature>
<evidence type="ECO:0000256" key="4">
    <source>
        <dbReference type="ARBA" id="ARBA00014791"/>
    </source>
</evidence>
<keyword evidence="16" id="KW-0547">Nucleotide-binding</keyword>
<keyword evidence="13 18" id="KW-0676">Redox-active center</keyword>
<evidence type="ECO:0000256" key="6">
    <source>
        <dbReference type="ARBA" id="ARBA00022630"/>
    </source>
</evidence>
<evidence type="ECO:0000259" key="20">
    <source>
        <dbReference type="Pfam" id="PF07992"/>
    </source>
</evidence>
<dbReference type="SUPFAM" id="SSF55424">
    <property type="entry name" value="FAD/NAD-linked reductases, dimerisation (C-terminal) domain"/>
    <property type="match status" value="1"/>
</dbReference>
<keyword evidence="9" id="KW-0521">NADP</keyword>
<dbReference type="GO" id="GO:0045340">
    <property type="term" value="F:mercury ion binding"/>
    <property type="evidence" value="ECO:0007669"/>
    <property type="project" value="InterPro"/>
</dbReference>
<evidence type="ECO:0000256" key="16">
    <source>
        <dbReference type="PIRSR" id="PIRSR000350-3"/>
    </source>
</evidence>
<keyword evidence="6 18" id="KW-0285">Flavoprotein</keyword>